<comment type="caution">
    <text evidence="2">The sequence shown here is derived from an EMBL/GenBank/DDBJ whole genome shotgun (WGS) entry which is preliminary data.</text>
</comment>
<dbReference type="OrthoDB" id="3257338at2759"/>
<keyword evidence="3" id="KW-1185">Reference proteome</keyword>
<proteinExistence type="predicted"/>
<feature type="domain" description="CxC2-like cysteine cluster KDZ transposase-associated" evidence="1">
    <location>
        <begin position="230"/>
        <end position="337"/>
    </location>
</feature>
<evidence type="ECO:0000313" key="3">
    <source>
        <dbReference type="Proteomes" id="UP000807353"/>
    </source>
</evidence>
<dbReference type="PANTHER" id="PTHR33096">
    <property type="entry name" value="CXC2 DOMAIN-CONTAINING PROTEIN"/>
    <property type="match status" value="1"/>
</dbReference>
<evidence type="ECO:0000259" key="1">
    <source>
        <dbReference type="Pfam" id="PF18803"/>
    </source>
</evidence>
<name>A0A9P6CCH8_9AGAR</name>
<dbReference type="Pfam" id="PF18803">
    <property type="entry name" value="CxC2"/>
    <property type="match status" value="1"/>
</dbReference>
<accession>A0A9P6CCH8</accession>
<gene>
    <name evidence="2" type="ORF">BDZ94DRAFT_1315580</name>
</gene>
<sequence length="1073" mass="121573">MAPNQPLNKRRRPDIDIYYPTPQPAPPPPGFVHPHTAFETNLLGISHNRSYFVVPVEESAPLHVPDTTSASLIHDMDASNYPVDADDLPELSYEEDEDDESDEYPYNWMDPCFMQRRAKTNTVNNTAGGTAEATPGVRKKRNRTLATDTPLHLFVPQIDLFLTEILRLEACYHVHSYCTVCAIDCARLYCCKDCFTTHQMCAPCAVSSHKTSPLHHIEELTGTYWAKTSLKALGLCIQLNHPTGQHRLNPVKATNDDFIIIDVGGIHRVGVDFCNCHRVRPRTIQLLRAGLYPATTKNPKTAAMFRVLDELHMLSFMSKISGFEFYATLSRLVDNTGTFPPLYRYVAFMRIMREWRHLMLLKRSGRGHDPTGVKGTKDGECAVICPACPQPGRNLPQGWEHAPDHTKWLYTLFCGIDANFHLKQLDASNDARNPGLNHGYAYIVEEKKFKAYLAEYDSKIPPEPKSTCNNYDAIKSANSRGGKGVASSGAGTIDCSRHDMKRPMSVGDLQKGKRYINMDYIFLSSLRQNVPQHLVVSYDITCQWIRNLLDRCAIYPPNLIHTLIINYLIPKFHLPAHQPLCHTNFSFNYTPNVGRTDGKAPEHGWAAMNPVANSTKEMGPGSRRDTLDDHFGDINWRKVTGMAATFVRRAGEAALERREQVAAFIEFDVSLLTESTAQWTVMVKAWENDVTQPNPFDSKDRRITENQVCLKLARDDASSISNSAQVVHEHMPASVLLTQGLDLEEQQRRLRIDSKALGSHSTDLQVAKVLECANHLKRQLDAWFTVQLLYMPAVSKMRITDESDSLTSAVDAQLFLPSYIVDHTPVPHDLMEFEWRLRFAQAHDALHDICRLLLVRSQMFAAKDRFSRGQRQVTRSQNLLRGVQSRIDASATKYQEFRMALLRLGAPLGKVGWDDELQVLQEANVRGLSAKESGSSEGRVTMLWIWKVSDEGGDFKPAGPRMQEALRIEWCKSRARAHCWQEECLLLQEEMRRVKEYFSWEEQQWLERAVDVGHNINGILTAGQRAYTHRQALIRSQLRAHCEMLWKDIPVDMAEGPGLPEGPDGQSYCVECH</sequence>
<dbReference type="InterPro" id="IPR041457">
    <property type="entry name" value="CxC2_KDZ-assoc"/>
</dbReference>
<dbReference type="Proteomes" id="UP000807353">
    <property type="component" value="Unassembled WGS sequence"/>
</dbReference>
<dbReference type="InterPro" id="IPR040521">
    <property type="entry name" value="KDZ"/>
</dbReference>
<evidence type="ECO:0000313" key="2">
    <source>
        <dbReference type="EMBL" id="KAF9456023.1"/>
    </source>
</evidence>
<dbReference type="PANTHER" id="PTHR33096:SF1">
    <property type="entry name" value="CXC1-LIKE CYSTEINE CLUSTER ASSOCIATED WITH KDZ TRANSPOSASES DOMAIN-CONTAINING PROTEIN"/>
    <property type="match status" value="1"/>
</dbReference>
<organism evidence="2 3">
    <name type="scientific">Collybia nuda</name>
    <dbReference type="NCBI Taxonomy" id="64659"/>
    <lineage>
        <taxon>Eukaryota</taxon>
        <taxon>Fungi</taxon>
        <taxon>Dikarya</taxon>
        <taxon>Basidiomycota</taxon>
        <taxon>Agaricomycotina</taxon>
        <taxon>Agaricomycetes</taxon>
        <taxon>Agaricomycetidae</taxon>
        <taxon>Agaricales</taxon>
        <taxon>Tricholomatineae</taxon>
        <taxon>Clitocybaceae</taxon>
        <taxon>Collybia</taxon>
    </lineage>
</organism>
<dbReference type="AlphaFoldDB" id="A0A9P6CCH8"/>
<dbReference type="EMBL" id="MU150474">
    <property type="protein sequence ID" value="KAF9456023.1"/>
    <property type="molecule type" value="Genomic_DNA"/>
</dbReference>
<protein>
    <recommendedName>
        <fullName evidence="1">CxC2-like cysteine cluster KDZ transposase-associated domain-containing protein</fullName>
    </recommendedName>
</protein>
<dbReference type="Pfam" id="PF18758">
    <property type="entry name" value="KDZ"/>
    <property type="match status" value="1"/>
</dbReference>
<reference evidence="2" key="1">
    <citation type="submission" date="2020-11" db="EMBL/GenBank/DDBJ databases">
        <authorList>
            <consortium name="DOE Joint Genome Institute"/>
            <person name="Ahrendt S."/>
            <person name="Riley R."/>
            <person name="Andreopoulos W."/>
            <person name="Labutti K."/>
            <person name="Pangilinan J."/>
            <person name="Ruiz-Duenas F.J."/>
            <person name="Barrasa J.M."/>
            <person name="Sanchez-Garcia M."/>
            <person name="Camarero S."/>
            <person name="Miyauchi S."/>
            <person name="Serrano A."/>
            <person name="Linde D."/>
            <person name="Babiker R."/>
            <person name="Drula E."/>
            <person name="Ayuso-Fernandez I."/>
            <person name="Pacheco R."/>
            <person name="Padilla G."/>
            <person name="Ferreira P."/>
            <person name="Barriuso J."/>
            <person name="Kellner H."/>
            <person name="Castanera R."/>
            <person name="Alfaro M."/>
            <person name="Ramirez L."/>
            <person name="Pisabarro A.G."/>
            <person name="Kuo A."/>
            <person name="Tritt A."/>
            <person name="Lipzen A."/>
            <person name="He G."/>
            <person name="Yan M."/>
            <person name="Ng V."/>
            <person name="Cullen D."/>
            <person name="Martin F."/>
            <person name="Rosso M.-N."/>
            <person name="Henrissat B."/>
            <person name="Hibbett D."/>
            <person name="Martinez A.T."/>
            <person name="Grigoriev I.V."/>
        </authorList>
    </citation>
    <scope>NUCLEOTIDE SEQUENCE</scope>
    <source>
        <strain evidence="2">CBS 247.69</strain>
    </source>
</reference>